<name>A0A814NLQ4_9BILA</name>
<protein>
    <submittedName>
        <fullName evidence="1">Uncharacterized protein</fullName>
    </submittedName>
</protein>
<comment type="caution">
    <text evidence="1">The sequence shown here is derived from an EMBL/GenBank/DDBJ whole genome shotgun (WGS) entry which is preliminary data.</text>
</comment>
<feature type="non-terminal residue" evidence="1">
    <location>
        <position position="1"/>
    </location>
</feature>
<proteinExistence type="predicted"/>
<dbReference type="EMBL" id="CAJNOC010007196">
    <property type="protein sequence ID" value="CAF1093767.1"/>
    <property type="molecule type" value="Genomic_DNA"/>
</dbReference>
<dbReference type="PANTHER" id="PTHR19446">
    <property type="entry name" value="REVERSE TRANSCRIPTASES"/>
    <property type="match status" value="1"/>
</dbReference>
<gene>
    <name evidence="1" type="ORF">OXX778_LOCUS20802</name>
</gene>
<dbReference type="AlphaFoldDB" id="A0A814NLQ4"/>
<organism evidence="1 2">
    <name type="scientific">Brachionus calyciflorus</name>
    <dbReference type="NCBI Taxonomy" id="104777"/>
    <lineage>
        <taxon>Eukaryota</taxon>
        <taxon>Metazoa</taxon>
        <taxon>Spiralia</taxon>
        <taxon>Gnathifera</taxon>
        <taxon>Rotifera</taxon>
        <taxon>Eurotatoria</taxon>
        <taxon>Monogononta</taxon>
        <taxon>Pseudotrocha</taxon>
        <taxon>Ploima</taxon>
        <taxon>Brachionidae</taxon>
        <taxon>Brachionus</taxon>
    </lineage>
</organism>
<sequence length="68" mass="7712">TKLITFITIPFNGCIQNSSLPDEWKCAVLTPLYRKKGDTDDINNYRGILVLPQKAKVFEKLISSQIVD</sequence>
<reference evidence="1" key="1">
    <citation type="submission" date="2021-02" db="EMBL/GenBank/DDBJ databases">
        <authorList>
            <person name="Nowell W R."/>
        </authorList>
    </citation>
    <scope>NUCLEOTIDE SEQUENCE</scope>
    <source>
        <strain evidence="1">Ploen Becks lab</strain>
    </source>
</reference>
<keyword evidence="2" id="KW-1185">Reference proteome</keyword>
<accession>A0A814NLQ4</accession>
<evidence type="ECO:0000313" key="1">
    <source>
        <dbReference type="EMBL" id="CAF1093767.1"/>
    </source>
</evidence>
<evidence type="ECO:0000313" key="2">
    <source>
        <dbReference type="Proteomes" id="UP000663879"/>
    </source>
</evidence>
<dbReference type="Proteomes" id="UP000663879">
    <property type="component" value="Unassembled WGS sequence"/>
</dbReference>
<dbReference type="OrthoDB" id="425681at2759"/>